<dbReference type="Gene3D" id="3.30.1330.60">
    <property type="entry name" value="OmpA-like domain"/>
    <property type="match status" value="1"/>
</dbReference>
<keyword evidence="2 3" id="KW-0472">Membrane</keyword>
<accession>A0A143PLE8</accession>
<comment type="subcellular location">
    <subcellularLocation>
        <location evidence="1">Cell outer membrane</location>
    </subcellularLocation>
</comment>
<dbReference type="PANTHER" id="PTHR30329:SF20">
    <property type="entry name" value="EXPORTED PROTEIN"/>
    <property type="match status" value="1"/>
</dbReference>
<proteinExistence type="predicted"/>
<name>A0A143PLE8_LUTPR</name>
<dbReference type="InterPro" id="IPR006665">
    <property type="entry name" value="OmpA-like"/>
</dbReference>
<evidence type="ECO:0000256" key="2">
    <source>
        <dbReference type="ARBA" id="ARBA00023136"/>
    </source>
</evidence>
<dbReference type="RefSeq" id="WP_110171136.1">
    <property type="nucleotide sequence ID" value="NZ_CP015136.1"/>
</dbReference>
<dbReference type="Proteomes" id="UP000076079">
    <property type="component" value="Chromosome"/>
</dbReference>
<dbReference type="InterPro" id="IPR006664">
    <property type="entry name" value="OMP_bac"/>
</dbReference>
<dbReference type="InterPro" id="IPR050330">
    <property type="entry name" value="Bact_OuterMem_StrucFunc"/>
</dbReference>
<organism evidence="5 6">
    <name type="scientific">Luteitalea pratensis</name>
    <dbReference type="NCBI Taxonomy" id="1855912"/>
    <lineage>
        <taxon>Bacteria</taxon>
        <taxon>Pseudomonadati</taxon>
        <taxon>Acidobacteriota</taxon>
        <taxon>Vicinamibacteria</taxon>
        <taxon>Vicinamibacterales</taxon>
        <taxon>Vicinamibacteraceae</taxon>
        <taxon>Luteitalea</taxon>
    </lineage>
</organism>
<sequence>MWLRVRSLSAVAVALTLSSVHVESRDVPKSADHPLIKRYEGSTIVRYSQRDFDEYKLPVGAVVGQGDKAHLPKVLILEGRVTRLTYLVPVGRSALEVIRNYQQELKRAGFTTLFAGDHAALGEGKYDSAFAVAGYQDLELPSVSRTHFNMLVAQDDRYLAAKLARPEGDVHVALYAAAIGEGWGKFLYADPPSRGKTAADGQVIAQLDIVEAKPMETNMVTVSAGEMAKGIATAGSVALYGILFDFNSATVKPESMPTLEEIAKLLKGDPALRLLVVGHTDNVGAFDFNKDLSQRRAAAVVQTLTSKFAADPKRLTPFGVSFASPVASNKTEDGRAKNRRVQLVEDVAAAVR</sequence>
<evidence type="ECO:0000256" key="1">
    <source>
        <dbReference type="ARBA" id="ARBA00004442"/>
    </source>
</evidence>
<dbReference type="CDD" id="cd07185">
    <property type="entry name" value="OmpA_C-like"/>
    <property type="match status" value="1"/>
</dbReference>
<dbReference type="Pfam" id="PF00691">
    <property type="entry name" value="OmpA"/>
    <property type="match status" value="1"/>
</dbReference>
<protein>
    <submittedName>
        <fullName evidence="5">Inner membrane lipoprotein YiaD</fullName>
    </submittedName>
</protein>
<evidence type="ECO:0000313" key="6">
    <source>
        <dbReference type="Proteomes" id="UP000076079"/>
    </source>
</evidence>
<feature type="domain" description="OmpA-like" evidence="4">
    <location>
        <begin position="231"/>
        <end position="349"/>
    </location>
</feature>
<dbReference type="EMBL" id="CP015136">
    <property type="protein sequence ID" value="AMY09387.1"/>
    <property type="molecule type" value="Genomic_DNA"/>
</dbReference>
<dbReference type="GO" id="GO:0009279">
    <property type="term" value="C:cell outer membrane"/>
    <property type="evidence" value="ECO:0007669"/>
    <property type="project" value="UniProtKB-SubCell"/>
</dbReference>
<dbReference type="PROSITE" id="PS51123">
    <property type="entry name" value="OMPA_2"/>
    <property type="match status" value="1"/>
</dbReference>
<dbReference type="Pfam" id="PF16234">
    <property type="entry name" value="DUF4892"/>
    <property type="match status" value="1"/>
</dbReference>
<evidence type="ECO:0000313" key="5">
    <source>
        <dbReference type="EMBL" id="AMY09387.1"/>
    </source>
</evidence>
<dbReference type="SUPFAM" id="SSF103088">
    <property type="entry name" value="OmpA-like"/>
    <property type="match status" value="1"/>
</dbReference>
<gene>
    <name evidence="5" type="primary">yiaD_2</name>
    <name evidence="5" type="ORF">LuPra_02602</name>
</gene>
<dbReference type="OrthoDB" id="9782229at2"/>
<reference evidence="6" key="2">
    <citation type="submission" date="2016-04" db="EMBL/GenBank/DDBJ databases">
        <title>First Complete Genome Sequence of a Subdivision 6 Acidobacterium.</title>
        <authorList>
            <person name="Huang S."/>
            <person name="Vieira S."/>
            <person name="Bunk B."/>
            <person name="Riedel T."/>
            <person name="Sproeer C."/>
            <person name="Overmann J."/>
        </authorList>
    </citation>
    <scope>NUCLEOTIDE SEQUENCE [LARGE SCALE GENOMIC DNA]</scope>
    <source>
        <strain evidence="6">DSM 100886 HEG_-6_39</strain>
    </source>
</reference>
<keyword evidence="6" id="KW-1185">Reference proteome</keyword>
<dbReference type="KEGG" id="abac:LuPra_02602"/>
<dbReference type="InterPro" id="IPR036737">
    <property type="entry name" value="OmpA-like_sf"/>
</dbReference>
<keyword evidence="5" id="KW-0449">Lipoprotein</keyword>
<reference evidence="5 6" key="1">
    <citation type="journal article" date="2016" name="Genome Announc.">
        <title>First Complete Genome Sequence of a Subdivision 6 Acidobacterium Strain.</title>
        <authorList>
            <person name="Huang S."/>
            <person name="Vieira S."/>
            <person name="Bunk B."/>
            <person name="Riedel T."/>
            <person name="Sproer C."/>
            <person name="Overmann J."/>
        </authorList>
    </citation>
    <scope>NUCLEOTIDE SEQUENCE [LARGE SCALE GENOMIC DNA]</scope>
    <source>
        <strain evidence="6">DSM 100886 HEG_-6_39</strain>
    </source>
</reference>
<dbReference type="InterPro" id="IPR032608">
    <property type="entry name" value="DUF4892"/>
</dbReference>
<evidence type="ECO:0000256" key="3">
    <source>
        <dbReference type="PROSITE-ProRule" id="PRU00473"/>
    </source>
</evidence>
<evidence type="ECO:0000259" key="4">
    <source>
        <dbReference type="PROSITE" id="PS51123"/>
    </source>
</evidence>
<dbReference type="STRING" id="1855912.LuPra_02602"/>
<dbReference type="PRINTS" id="PR01021">
    <property type="entry name" value="OMPADOMAIN"/>
</dbReference>
<dbReference type="AlphaFoldDB" id="A0A143PLE8"/>
<dbReference type="PANTHER" id="PTHR30329">
    <property type="entry name" value="STATOR ELEMENT OF FLAGELLAR MOTOR COMPLEX"/>
    <property type="match status" value="1"/>
</dbReference>